<feature type="DNA-binding region" description="HMG box" evidence="2">
    <location>
        <begin position="51"/>
        <end position="119"/>
    </location>
</feature>
<accession>A0A9Q0S866</accession>
<dbReference type="EMBL" id="WJQU01000001">
    <property type="protein sequence ID" value="KAJ6648937.1"/>
    <property type="molecule type" value="Genomic_DNA"/>
</dbReference>
<dbReference type="AlphaFoldDB" id="A0A9Q0S866"/>
<feature type="DNA-binding region" description="HMG box" evidence="2">
    <location>
        <begin position="160"/>
        <end position="224"/>
    </location>
</feature>
<dbReference type="SUPFAM" id="SSF47095">
    <property type="entry name" value="HMG-box"/>
    <property type="match status" value="2"/>
</dbReference>
<proteinExistence type="predicted"/>
<dbReference type="PANTHER" id="PTHR48112">
    <property type="entry name" value="HIGH MOBILITY GROUP PROTEIN DSP1"/>
    <property type="match status" value="1"/>
</dbReference>
<dbReference type="InterPro" id="IPR036910">
    <property type="entry name" value="HMG_box_dom_sf"/>
</dbReference>
<evidence type="ECO:0000259" key="4">
    <source>
        <dbReference type="PROSITE" id="PS50118"/>
    </source>
</evidence>
<comment type="caution">
    <text evidence="5">The sequence shown here is derived from an EMBL/GenBank/DDBJ whole genome shotgun (WGS) entry which is preliminary data.</text>
</comment>
<protein>
    <submittedName>
        <fullName evidence="5">Transcription factor A, mitochondrial</fullName>
    </submittedName>
</protein>
<sequence>MSLPLLRSYTPGLFNLIKPIASTIFPKNGCVKYSVTKKDSVEEMLGHPPKPKRPLMPFFLYMKDIRQSTKISKETLTTHEILRIIGEKWRSLDASTKEKYSEEFCREIAAYSEQLSEYKKQLAKEDLLKIQEARKNIAKEKEKRKTIRILRREAIALDKPKLPDAQFLRFLEAVPDRQPDEAYIKYLRRKAAEWKCLSESEKQVYKEQQANALKDYRMKMLEWKGKMIRLGKYEVIDSEIPRYLKYERILNNSRKKKFKK</sequence>
<evidence type="ECO:0000313" key="5">
    <source>
        <dbReference type="EMBL" id="KAJ6648937.1"/>
    </source>
</evidence>
<dbReference type="PANTHER" id="PTHR48112:SF22">
    <property type="entry name" value="MITOCHONDRIAL TRANSCRIPTION FACTOR A, ISOFORM B"/>
    <property type="match status" value="1"/>
</dbReference>
<dbReference type="OrthoDB" id="5550281at2759"/>
<dbReference type="PROSITE" id="PS50118">
    <property type="entry name" value="HMG_BOX_2"/>
    <property type="match status" value="2"/>
</dbReference>
<feature type="coiled-coil region" evidence="3">
    <location>
        <begin position="101"/>
        <end position="150"/>
    </location>
</feature>
<reference evidence="5" key="1">
    <citation type="submission" date="2022-07" db="EMBL/GenBank/DDBJ databases">
        <authorList>
            <person name="Trinca V."/>
            <person name="Uliana J.V.C."/>
            <person name="Torres T.T."/>
            <person name="Ward R.J."/>
            <person name="Monesi N."/>
        </authorList>
    </citation>
    <scope>NUCLEOTIDE SEQUENCE</scope>
    <source>
        <strain evidence="5">HSMRA1968</strain>
        <tissue evidence="5">Whole embryos</tissue>
    </source>
</reference>
<evidence type="ECO:0000256" key="3">
    <source>
        <dbReference type="SAM" id="Coils"/>
    </source>
</evidence>
<organism evidence="5 6">
    <name type="scientific">Pseudolycoriella hygida</name>
    <dbReference type="NCBI Taxonomy" id="35572"/>
    <lineage>
        <taxon>Eukaryota</taxon>
        <taxon>Metazoa</taxon>
        <taxon>Ecdysozoa</taxon>
        <taxon>Arthropoda</taxon>
        <taxon>Hexapoda</taxon>
        <taxon>Insecta</taxon>
        <taxon>Pterygota</taxon>
        <taxon>Neoptera</taxon>
        <taxon>Endopterygota</taxon>
        <taxon>Diptera</taxon>
        <taxon>Nematocera</taxon>
        <taxon>Sciaroidea</taxon>
        <taxon>Sciaridae</taxon>
        <taxon>Pseudolycoriella</taxon>
    </lineage>
</organism>
<evidence type="ECO:0000256" key="1">
    <source>
        <dbReference type="ARBA" id="ARBA00023125"/>
    </source>
</evidence>
<gene>
    <name evidence="5" type="primary">Tfam</name>
    <name evidence="5" type="ORF">Bhyg_04169</name>
</gene>
<dbReference type="SMART" id="SM00398">
    <property type="entry name" value="HMG"/>
    <property type="match status" value="2"/>
</dbReference>
<feature type="domain" description="HMG box" evidence="4">
    <location>
        <begin position="51"/>
        <end position="119"/>
    </location>
</feature>
<dbReference type="Pfam" id="PF00505">
    <property type="entry name" value="HMG_box"/>
    <property type="match status" value="1"/>
</dbReference>
<keyword evidence="6" id="KW-1185">Reference proteome</keyword>
<keyword evidence="3" id="KW-0175">Coiled coil</keyword>
<dbReference type="InterPro" id="IPR050342">
    <property type="entry name" value="HMGB"/>
</dbReference>
<dbReference type="Gene3D" id="1.10.30.10">
    <property type="entry name" value="High mobility group box domain"/>
    <property type="match status" value="2"/>
</dbReference>
<keyword evidence="2" id="KW-0539">Nucleus</keyword>
<feature type="domain" description="HMG box" evidence="4">
    <location>
        <begin position="160"/>
        <end position="224"/>
    </location>
</feature>
<keyword evidence="1 2" id="KW-0238">DNA-binding</keyword>
<dbReference type="GO" id="GO:0003677">
    <property type="term" value="F:DNA binding"/>
    <property type="evidence" value="ECO:0007669"/>
    <property type="project" value="UniProtKB-UniRule"/>
</dbReference>
<name>A0A9Q0S866_9DIPT</name>
<dbReference type="Proteomes" id="UP001151699">
    <property type="component" value="Chromosome A"/>
</dbReference>
<evidence type="ECO:0000313" key="6">
    <source>
        <dbReference type="Proteomes" id="UP001151699"/>
    </source>
</evidence>
<dbReference type="GO" id="GO:0005634">
    <property type="term" value="C:nucleus"/>
    <property type="evidence" value="ECO:0007669"/>
    <property type="project" value="UniProtKB-UniRule"/>
</dbReference>
<evidence type="ECO:0000256" key="2">
    <source>
        <dbReference type="PROSITE-ProRule" id="PRU00267"/>
    </source>
</evidence>
<dbReference type="InterPro" id="IPR009071">
    <property type="entry name" value="HMG_box_dom"/>
</dbReference>